<accession>A0A1T4SKK7</accession>
<sequence>MIYCLFRHAAAQLMRDLVVRVGERVLVKRASLRVIQKIVEKIGYKILQRTVGKGISRWLPIAGAVGVAGYAYYDTNQVGKTSIEFFGSEITETDESDA</sequence>
<dbReference type="Proteomes" id="UP000190061">
    <property type="component" value="Unassembled WGS sequence"/>
</dbReference>
<reference evidence="1 2" key="1">
    <citation type="submission" date="2017-02" db="EMBL/GenBank/DDBJ databases">
        <authorList>
            <person name="Peterson S.W."/>
        </authorList>
    </citation>
    <scope>NUCLEOTIDE SEQUENCE [LARGE SCALE GENOMIC DNA]</scope>
    <source>
        <strain evidence="1 2">DSM 21749</strain>
    </source>
</reference>
<proteinExistence type="predicted"/>
<gene>
    <name evidence="1" type="ORF">SAMN02745674_02933</name>
</gene>
<name>A0A1T4SKK7_9GAMM</name>
<dbReference type="AlphaFoldDB" id="A0A1T4SKK7"/>
<keyword evidence="2" id="KW-1185">Reference proteome</keyword>
<dbReference type="EMBL" id="FUXP01000026">
    <property type="protein sequence ID" value="SKA28820.1"/>
    <property type="molecule type" value="Genomic_DNA"/>
</dbReference>
<evidence type="ECO:0000313" key="2">
    <source>
        <dbReference type="Proteomes" id="UP000190061"/>
    </source>
</evidence>
<evidence type="ECO:0000313" key="1">
    <source>
        <dbReference type="EMBL" id="SKA28820.1"/>
    </source>
</evidence>
<protein>
    <submittedName>
        <fullName evidence="1">Uncharacterized protein</fullName>
    </submittedName>
</protein>
<organism evidence="1 2">
    <name type="scientific">Lysobacter spongiicola DSM 21749</name>
    <dbReference type="NCBI Taxonomy" id="1122188"/>
    <lineage>
        <taxon>Bacteria</taxon>
        <taxon>Pseudomonadati</taxon>
        <taxon>Pseudomonadota</taxon>
        <taxon>Gammaproteobacteria</taxon>
        <taxon>Lysobacterales</taxon>
        <taxon>Lysobacteraceae</taxon>
        <taxon>Novilysobacter</taxon>
    </lineage>
</organism>